<dbReference type="AlphaFoldDB" id="A0A395U396"/>
<dbReference type="RefSeq" id="WP_118089005.1">
    <property type="nucleotide sequence ID" value="NZ_JBAFTV010000140.1"/>
</dbReference>
<reference evidence="2 3" key="1">
    <citation type="journal article" date="2017" name="Emerg. Infect. Dis.">
        <title>Carbapenemase VCC-1-Producing Vibrio cholerae in Coastal Waters of Germany.</title>
        <authorList>
            <person name="Hammerl J.A."/>
            <person name="Jackel C."/>
            <person name="Bortolaia V."/>
            <person name="Schwartz K."/>
            <person name="Bier N."/>
            <person name="Hendriksen R.S."/>
            <person name="Guerra B."/>
            <person name="Strauch E."/>
        </authorList>
    </citation>
    <scope>NUCLEOTIDE SEQUENCE [LARGE SCALE GENOMIC DNA]</scope>
    <source>
        <strain evidence="2 3">VN-2825</strain>
    </source>
</reference>
<dbReference type="Proteomes" id="UP000266701">
    <property type="component" value="Unassembled WGS sequence"/>
</dbReference>
<protein>
    <submittedName>
        <fullName evidence="2">Uncharacterized protein</fullName>
    </submittedName>
</protein>
<sequence length="64" mass="7364">MRNRIWEHLQESKFKAEYLGLVSKKAYLWGNIYSFILAFSSAGCVAAWSIWKTNPTIPVIIEDA</sequence>
<feature type="transmembrane region" description="Helical" evidence="1">
    <location>
        <begin position="32"/>
        <end position="51"/>
    </location>
</feature>
<comment type="caution">
    <text evidence="2">The sequence shown here is derived from an EMBL/GenBank/DDBJ whole genome shotgun (WGS) entry which is preliminary data.</text>
</comment>
<dbReference type="EMBL" id="MCBA01000012">
    <property type="protein sequence ID" value="RGP91293.1"/>
    <property type="molecule type" value="Genomic_DNA"/>
</dbReference>
<accession>A0A395U396</accession>
<keyword evidence="1" id="KW-1133">Transmembrane helix</keyword>
<evidence type="ECO:0000313" key="3">
    <source>
        <dbReference type="Proteomes" id="UP000266701"/>
    </source>
</evidence>
<organism evidence="2 3">
    <name type="scientific">Vibrio cholerae</name>
    <dbReference type="NCBI Taxonomy" id="666"/>
    <lineage>
        <taxon>Bacteria</taxon>
        <taxon>Pseudomonadati</taxon>
        <taxon>Pseudomonadota</taxon>
        <taxon>Gammaproteobacteria</taxon>
        <taxon>Vibrionales</taxon>
        <taxon>Vibrionaceae</taxon>
        <taxon>Vibrio</taxon>
    </lineage>
</organism>
<proteinExistence type="predicted"/>
<evidence type="ECO:0000313" key="2">
    <source>
        <dbReference type="EMBL" id="RGP91293.1"/>
    </source>
</evidence>
<name>A0A395U396_VIBCL</name>
<gene>
    <name evidence="2" type="ORF">BC353_18745</name>
</gene>
<keyword evidence="1" id="KW-0472">Membrane</keyword>
<keyword evidence="1" id="KW-0812">Transmembrane</keyword>
<evidence type="ECO:0000256" key="1">
    <source>
        <dbReference type="SAM" id="Phobius"/>
    </source>
</evidence>